<keyword evidence="2" id="KW-1185">Reference proteome</keyword>
<dbReference type="PANTHER" id="PTHR20898:SF1">
    <property type="entry name" value="MD-2-RELATED LIPID-RECOGNITION DOMAIN-CONTAINING PROTEIN"/>
    <property type="match status" value="1"/>
</dbReference>
<reference evidence="2" key="1">
    <citation type="submission" date="2013-09" db="EMBL/GenBank/DDBJ databases">
        <title>The Genome Sequence of Anopheles culicifacies species A.</title>
        <authorList>
            <consortium name="The Broad Institute Genomics Platform"/>
            <person name="Neafsey D.E."/>
            <person name="Besansky N."/>
            <person name="Howell P."/>
            <person name="Walton C."/>
            <person name="Young S.K."/>
            <person name="Zeng Q."/>
            <person name="Gargeya S."/>
            <person name="Fitzgerald M."/>
            <person name="Haas B."/>
            <person name="Abouelleil A."/>
            <person name="Allen A.W."/>
            <person name="Alvarado L."/>
            <person name="Arachchi H.M."/>
            <person name="Berlin A.M."/>
            <person name="Chapman S.B."/>
            <person name="Gainer-Dewar J."/>
            <person name="Goldberg J."/>
            <person name="Griggs A."/>
            <person name="Gujja S."/>
            <person name="Hansen M."/>
            <person name="Howarth C."/>
            <person name="Imamovic A."/>
            <person name="Ireland A."/>
            <person name="Larimer J."/>
            <person name="McCowan C."/>
            <person name="Murphy C."/>
            <person name="Pearson M."/>
            <person name="Poon T.W."/>
            <person name="Priest M."/>
            <person name="Roberts A."/>
            <person name="Saif S."/>
            <person name="Shea T."/>
            <person name="Sisk P."/>
            <person name="Sykes S."/>
            <person name="Wortman J."/>
            <person name="Nusbaum C."/>
            <person name="Birren B."/>
        </authorList>
    </citation>
    <scope>NUCLEOTIDE SEQUENCE [LARGE SCALE GENOMIC DNA]</scope>
    <source>
        <strain evidence="2">A-37</strain>
    </source>
</reference>
<sequence>MRLSETILLYTLVLSTTNSVLVNAFVKLVAIGHKIELKNNFRSINISYNFRIPKRLVDQTIDFEIDITRQIKDMKLVLAYYSGPKNVTNQNALLKRHVDLCFFLRNPKSDRLVNVVYSLVKDNGNMPTKCPFGPGKFYMRNLKPASLPIPLFLPEADFIFELIYRSEVRLEPLVEFRFYGRMMRIIDKLFKIDFKFNAKVFNLSYYFHQPTLVTNQSLEFQIQINQKIKDMKLLLIYHGMTRNGTVSSVLLRRQVDLCAFLRNTKSDRLVKSMYDYVNARSHIPTRCPFIPGYYYMCNLRLADVPIPGFLPETDFLLEVIYFSGVRSQPLVEFRLYASSYYMHNLRLADVPLPALLPESEFMTELAYYTGIKQEIAVSFRLYGKLVRIIENIMPIMQ</sequence>
<proteinExistence type="predicted"/>
<name>A0A182LTZ5_9DIPT</name>
<evidence type="ECO:0000313" key="2">
    <source>
        <dbReference type="Proteomes" id="UP000075883"/>
    </source>
</evidence>
<evidence type="ECO:0000313" key="1">
    <source>
        <dbReference type="EnsemblMetazoa" id="ACUA001913-PA"/>
    </source>
</evidence>
<dbReference type="SMART" id="SM00697">
    <property type="entry name" value="DM8"/>
    <property type="match status" value="2"/>
</dbReference>
<dbReference type="Pfam" id="PF06477">
    <property type="entry name" value="DUF1091"/>
    <property type="match status" value="2"/>
</dbReference>
<dbReference type="VEuPathDB" id="VectorBase:ACUA001913"/>
<dbReference type="EnsemblMetazoa" id="ACUA001913-RA">
    <property type="protein sequence ID" value="ACUA001913-PA"/>
    <property type="gene ID" value="ACUA001913"/>
</dbReference>
<accession>A0A182LTZ5</accession>
<reference evidence="1" key="2">
    <citation type="submission" date="2020-05" db="UniProtKB">
        <authorList>
            <consortium name="EnsemblMetazoa"/>
        </authorList>
    </citation>
    <scope>IDENTIFICATION</scope>
    <source>
        <strain evidence="1">A-37</strain>
    </source>
</reference>
<dbReference type="EMBL" id="AXCM01006950">
    <property type="status" value="NOT_ANNOTATED_CDS"/>
    <property type="molecule type" value="Genomic_DNA"/>
</dbReference>
<organism evidence="1 2">
    <name type="scientific">Anopheles culicifacies</name>
    <dbReference type="NCBI Taxonomy" id="139723"/>
    <lineage>
        <taxon>Eukaryota</taxon>
        <taxon>Metazoa</taxon>
        <taxon>Ecdysozoa</taxon>
        <taxon>Arthropoda</taxon>
        <taxon>Hexapoda</taxon>
        <taxon>Insecta</taxon>
        <taxon>Pterygota</taxon>
        <taxon>Neoptera</taxon>
        <taxon>Endopterygota</taxon>
        <taxon>Diptera</taxon>
        <taxon>Nematocera</taxon>
        <taxon>Culicoidea</taxon>
        <taxon>Culicidae</taxon>
        <taxon>Anophelinae</taxon>
        <taxon>Anopheles</taxon>
        <taxon>culicifacies species complex</taxon>
    </lineage>
</organism>
<dbReference type="InterPro" id="IPR010512">
    <property type="entry name" value="DUF1091"/>
</dbReference>
<dbReference type="AlphaFoldDB" id="A0A182LTZ5"/>
<dbReference type="PANTHER" id="PTHR20898">
    <property type="entry name" value="DAEDALUS ON 3-RELATED-RELATED"/>
    <property type="match status" value="1"/>
</dbReference>
<protein>
    <submittedName>
        <fullName evidence="1">Uncharacterized protein</fullName>
    </submittedName>
</protein>
<dbReference type="Proteomes" id="UP000075883">
    <property type="component" value="Unassembled WGS sequence"/>
</dbReference>